<proteinExistence type="predicted"/>
<keyword evidence="3" id="KW-1185">Reference proteome</keyword>
<gene>
    <name evidence="2" type="ORF">SAMN06265355_103181</name>
</gene>
<name>A0A238WR58_9ACTN</name>
<evidence type="ECO:0000313" key="2">
    <source>
        <dbReference type="EMBL" id="SNR48947.1"/>
    </source>
</evidence>
<protein>
    <submittedName>
        <fullName evidence="2">Uncharacterized protein</fullName>
    </submittedName>
</protein>
<feature type="region of interest" description="Disordered" evidence="1">
    <location>
        <begin position="76"/>
        <end position="95"/>
    </location>
</feature>
<evidence type="ECO:0000313" key="3">
    <source>
        <dbReference type="Proteomes" id="UP000198420"/>
    </source>
</evidence>
<dbReference type="EMBL" id="FZNP01000003">
    <property type="protein sequence ID" value="SNR48947.1"/>
    <property type="molecule type" value="Genomic_DNA"/>
</dbReference>
<dbReference type="Proteomes" id="UP000198420">
    <property type="component" value="Unassembled WGS sequence"/>
</dbReference>
<evidence type="ECO:0000256" key="1">
    <source>
        <dbReference type="SAM" id="MobiDB-lite"/>
    </source>
</evidence>
<accession>A0A238WR58</accession>
<feature type="region of interest" description="Disordered" evidence="1">
    <location>
        <begin position="23"/>
        <end position="53"/>
    </location>
</feature>
<sequence length="95" mass="9713">MQNKTTGWVAGAVLLLLIGGTGKTGLPESGSTPGGSDRPAASAPPGEGTGQVTSRLWQTDHWKIFLQDGTTVDVSANEGRNCGAGSAFPDCKGRR</sequence>
<organism evidence="2 3">
    <name type="scientific">Actinomadura mexicana</name>
    <dbReference type="NCBI Taxonomy" id="134959"/>
    <lineage>
        <taxon>Bacteria</taxon>
        <taxon>Bacillati</taxon>
        <taxon>Actinomycetota</taxon>
        <taxon>Actinomycetes</taxon>
        <taxon>Streptosporangiales</taxon>
        <taxon>Thermomonosporaceae</taxon>
        <taxon>Actinomadura</taxon>
    </lineage>
</organism>
<reference evidence="3" key="1">
    <citation type="submission" date="2017-06" db="EMBL/GenBank/DDBJ databases">
        <authorList>
            <person name="Varghese N."/>
            <person name="Submissions S."/>
        </authorList>
    </citation>
    <scope>NUCLEOTIDE SEQUENCE [LARGE SCALE GENOMIC DNA]</scope>
    <source>
        <strain evidence="3">DSM 44485</strain>
    </source>
</reference>
<dbReference type="AlphaFoldDB" id="A0A238WR58"/>